<feature type="region of interest" description="Disordered" evidence="1">
    <location>
        <begin position="31"/>
        <end position="50"/>
    </location>
</feature>
<evidence type="ECO:0000256" key="1">
    <source>
        <dbReference type="SAM" id="MobiDB-lite"/>
    </source>
</evidence>
<dbReference type="AlphaFoldDB" id="A0A8H6GJA9"/>
<organism evidence="2 3">
    <name type="scientific">Fusarium oxysporum f. sp. conglutinans</name>
    <dbReference type="NCBI Taxonomy" id="100902"/>
    <lineage>
        <taxon>Eukaryota</taxon>
        <taxon>Fungi</taxon>
        <taxon>Dikarya</taxon>
        <taxon>Ascomycota</taxon>
        <taxon>Pezizomycotina</taxon>
        <taxon>Sordariomycetes</taxon>
        <taxon>Hypocreomycetidae</taxon>
        <taxon>Hypocreales</taxon>
        <taxon>Nectriaceae</taxon>
        <taxon>Fusarium</taxon>
        <taxon>Fusarium oxysporum species complex</taxon>
    </lineage>
</organism>
<evidence type="ECO:0000313" key="2">
    <source>
        <dbReference type="EMBL" id="KAF6518575.1"/>
    </source>
</evidence>
<name>A0A8H6GJA9_FUSOX</name>
<proteinExistence type="predicted"/>
<evidence type="ECO:0000313" key="3">
    <source>
        <dbReference type="Proteomes" id="UP000593570"/>
    </source>
</evidence>
<dbReference type="EMBL" id="JACDXP010000009">
    <property type="protein sequence ID" value="KAF6518575.1"/>
    <property type="molecule type" value="Genomic_DNA"/>
</dbReference>
<gene>
    <name evidence="2" type="ORF">HZS61_016949</name>
</gene>
<accession>A0A8H6GJA9</accession>
<comment type="caution">
    <text evidence="2">The sequence shown here is derived from an EMBL/GenBank/DDBJ whole genome shotgun (WGS) entry which is preliminary data.</text>
</comment>
<protein>
    <submittedName>
        <fullName evidence="2">Uncharacterized protein</fullName>
    </submittedName>
</protein>
<sequence>MLEPNQALRPRPRIMMDGLIREAFIKMMRRKVHQHARHAPPAVRGTEQDLESCENQIATAHDVLTGAKASYDMAKAQKGEIQLKLEALLAEKRSGGYIGGCHR</sequence>
<reference evidence="2 3" key="1">
    <citation type="journal article" date="2020" name="bioRxiv">
        <title>A chromosome-scale genome assembly for the Fusarium oxysporum strain Fo5176 to establish a model Arabidopsis-fungal pathosystem.</title>
        <authorList>
            <person name="Fokkens L."/>
            <person name="Guo L."/>
            <person name="Dora S."/>
            <person name="Wang B."/>
            <person name="Ye K."/>
            <person name="Sanchez-Rodriguez C."/>
            <person name="Croll D."/>
        </authorList>
    </citation>
    <scope>NUCLEOTIDE SEQUENCE [LARGE SCALE GENOMIC DNA]</scope>
    <source>
        <strain evidence="2 3">Fo5176</strain>
    </source>
</reference>
<dbReference type="Proteomes" id="UP000593570">
    <property type="component" value="Unassembled WGS sequence"/>
</dbReference>